<organism evidence="2 3">
    <name type="scientific">Saccharata proteae CBS 121410</name>
    <dbReference type="NCBI Taxonomy" id="1314787"/>
    <lineage>
        <taxon>Eukaryota</taxon>
        <taxon>Fungi</taxon>
        <taxon>Dikarya</taxon>
        <taxon>Ascomycota</taxon>
        <taxon>Pezizomycotina</taxon>
        <taxon>Dothideomycetes</taxon>
        <taxon>Dothideomycetes incertae sedis</taxon>
        <taxon>Botryosphaeriales</taxon>
        <taxon>Saccharataceae</taxon>
        <taxon>Saccharata</taxon>
    </lineage>
</organism>
<feature type="compositionally biased region" description="Polar residues" evidence="1">
    <location>
        <begin position="385"/>
        <end position="404"/>
    </location>
</feature>
<evidence type="ECO:0000256" key="1">
    <source>
        <dbReference type="SAM" id="MobiDB-lite"/>
    </source>
</evidence>
<feature type="compositionally biased region" description="Polar residues" evidence="1">
    <location>
        <begin position="729"/>
        <end position="741"/>
    </location>
</feature>
<feature type="region of interest" description="Disordered" evidence="1">
    <location>
        <begin position="43"/>
        <end position="152"/>
    </location>
</feature>
<sequence length="782" mass="85925">MASPSRDDITALPASHRLPPLGTSPHLRPAHRDYADIPFSFLLNPQIPSRSNTSLPTARERGKLQKRRSNDTAPTRRKSSRRAKKEVDHVREEEIRQMSAPIAVKRPATNSQGMMRRDSKKIRSGFNRRLDRPTSEVSFPTEDSIQSSMSGGSDYRAFKVKSLDVFAPRPTIRLSGSSNYPHSLDRAATESPQHDSRAQKGKVSKNALKESKTIDELADDMDAGTLRELMERDERRRDEKRKQDEERIRRRLQRRSEKQMEKERRREQEAAVAADAELDRMGLGIDIEQGGPVQPAATTEGRGTTNAGTYLDYPPREQIPAYPFAHQERTPSSPVATPVDEPVIGTAQAVRYSQASMSAEHSPAPHHTRGPSNISHVPELASQLAHLTQEVTPTASVPSENTRQSSGDRRRSSELSGGRRTGGWSSFFRRKPSIMKRRSADQSIGGPSEASFSNTSRESMGRQPLPAYLVPQPSRRRSGTPVRTQSKFREELPDAPISPPDSRVQSPEVSGARALTARSSYTGPRDISADSRSSAQLTSLDDAVGKFRTDSPVSPGGRASAASALMSTSLASVDSEGSWLSGKPVKRTSGAAFVRSSFGSGSVNKARTDFNNSYEDLGVPDDEYFRRLTPGPDDYMQIGSHEAVRKPSSNAIGANIDEEPEPTPMEIASPDQAVIQQSVVRQPTVVHRDARVKSREGLLSYFQAGEDSPRKPSTPIDRPESAADEFSSPEATVQRASSVNLSKHHVRHLSAGSARLLDIRSSRGSVDRKRSSGISLISTKEQ</sequence>
<dbReference type="AlphaFoldDB" id="A0A9P4HLV3"/>
<feature type="region of interest" description="Disordered" evidence="1">
    <location>
        <begin position="696"/>
        <end position="782"/>
    </location>
</feature>
<evidence type="ECO:0000313" key="2">
    <source>
        <dbReference type="EMBL" id="KAF2083197.1"/>
    </source>
</evidence>
<reference evidence="2" key="1">
    <citation type="journal article" date="2020" name="Stud. Mycol.">
        <title>101 Dothideomycetes genomes: a test case for predicting lifestyles and emergence of pathogens.</title>
        <authorList>
            <person name="Haridas S."/>
            <person name="Albert R."/>
            <person name="Binder M."/>
            <person name="Bloem J."/>
            <person name="Labutti K."/>
            <person name="Salamov A."/>
            <person name="Andreopoulos B."/>
            <person name="Baker S."/>
            <person name="Barry K."/>
            <person name="Bills G."/>
            <person name="Bluhm B."/>
            <person name="Cannon C."/>
            <person name="Castanera R."/>
            <person name="Culley D."/>
            <person name="Daum C."/>
            <person name="Ezra D."/>
            <person name="Gonzalez J."/>
            <person name="Henrissat B."/>
            <person name="Kuo A."/>
            <person name="Liang C."/>
            <person name="Lipzen A."/>
            <person name="Lutzoni F."/>
            <person name="Magnuson J."/>
            <person name="Mondo S."/>
            <person name="Nolan M."/>
            <person name="Ohm R."/>
            <person name="Pangilinan J."/>
            <person name="Park H.-J."/>
            <person name="Ramirez L."/>
            <person name="Alfaro M."/>
            <person name="Sun H."/>
            <person name="Tritt A."/>
            <person name="Yoshinaga Y."/>
            <person name="Zwiers L.-H."/>
            <person name="Turgeon B."/>
            <person name="Goodwin S."/>
            <person name="Spatafora J."/>
            <person name="Crous P."/>
            <person name="Grigoriev I."/>
        </authorList>
    </citation>
    <scope>NUCLEOTIDE SEQUENCE</scope>
    <source>
        <strain evidence="2">CBS 121410</strain>
    </source>
</reference>
<feature type="region of interest" description="Disordered" evidence="1">
    <location>
        <begin position="1"/>
        <end position="31"/>
    </location>
</feature>
<comment type="caution">
    <text evidence="2">The sequence shown here is derived from an EMBL/GenBank/DDBJ whole genome shotgun (WGS) entry which is preliminary data.</text>
</comment>
<feature type="region of interest" description="Disordered" evidence="1">
    <location>
        <begin position="628"/>
        <end position="666"/>
    </location>
</feature>
<evidence type="ECO:0000313" key="3">
    <source>
        <dbReference type="Proteomes" id="UP000799776"/>
    </source>
</evidence>
<feature type="compositionally biased region" description="Basic residues" evidence="1">
    <location>
        <begin position="428"/>
        <end position="437"/>
    </location>
</feature>
<keyword evidence="3" id="KW-1185">Reference proteome</keyword>
<protein>
    <submittedName>
        <fullName evidence="2">Uncharacterized protein</fullName>
    </submittedName>
</protein>
<gene>
    <name evidence="2" type="ORF">K490DRAFT_52273</name>
</gene>
<feature type="compositionally biased region" description="Basic and acidic residues" evidence="1">
    <location>
        <begin position="183"/>
        <end position="198"/>
    </location>
</feature>
<feature type="compositionally biased region" description="Basic residues" evidence="1">
    <location>
        <begin position="75"/>
        <end position="84"/>
    </location>
</feature>
<feature type="compositionally biased region" description="Basic and acidic residues" evidence="1">
    <location>
        <begin position="85"/>
        <end position="96"/>
    </location>
</feature>
<feature type="compositionally biased region" description="Polar residues" evidence="1">
    <location>
        <begin position="772"/>
        <end position="782"/>
    </location>
</feature>
<dbReference type="EMBL" id="ML978834">
    <property type="protein sequence ID" value="KAF2083197.1"/>
    <property type="molecule type" value="Genomic_DNA"/>
</dbReference>
<feature type="compositionally biased region" description="Basic and acidic residues" evidence="1">
    <location>
        <begin position="228"/>
        <end position="269"/>
    </location>
</feature>
<feature type="compositionally biased region" description="Polar residues" evidence="1">
    <location>
        <begin position="530"/>
        <end position="539"/>
    </location>
</feature>
<accession>A0A9P4HLV3</accession>
<feature type="compositionally biased region" description="Polar residues" evidence="1">
    <location>
        <begin position="46"/>
        <end position="56"/>
    </location>
</feature>
<dbReference type="OrthoDB" id="4152802at2759"/>
<feature type="compositionally biased region" description="Basic and acidic residues" evidence="1">
    <location>
        <begin position="757"/>
        <end position="770"/>
    </location>
</feature>
<feature type="region of interest" description="Disordered" evidence="1">
    <location>
        <begin position="169"/>
        <end position="563"/>
    </location>
</feature>
<dbReference type="Proteomes" id="UP000799776">
    <property type="component" value="Unassembled WGS sequence"/>
</dbReference>
<feature type="compositionally biased region" description="Polar residues" evidence="1">
    <location>
        <begin position="135"/>
        <end position="151"/>
    </location>
</feature>
<proteinExistence type="predicted"/>
<name>A0A9P4HLV3_9PEZI</name>